<name>A0ABN3GVV6_9ACTN</name>
<protein>
    <submittedName>
        <fullName evidence="1">Uncharacterized protein</fullName>
    </submittedName>
</protein>
<gene>
    <name evidence="1" type="ORF">GCM10010170_058670</name>
</gene>
<organism evidence="1 2">
    <name type="scientific">Dactylosporangium salmoneum</name>
    <dbReference type="NCBI Taxonomy" id="53361"/>
    <lineage>
        <taxon>Bacteria</taxon>
        <taxon>Bacillati</taxon>
        <taxon>Actinomycetota</taxon>
        <taxon>Actinomycetes</taxon>
        <taxon>Micromonosporales</taxon>
        <taxon>Micromonosporaceae</taxon>
        <taxon>Dactylosporangium</taxon>
    </lineage>
</organism>
<keyword evidence="2" id="KW-1185">Reference proteome</keyword>
<dbReference type="EMBL" id="BAAARV010000055">
    <property type="protein sequence ID" value="GAA2362521.1"/>
    <property type="molecule type" value="Genomic_DNA"/>
</dbReference>
<dbReference type="Proteomes" id="UP001501444">
    <property type="component" value="Unassembled WGS sequence"/>
</dbReference>
<reference evidence="1 2" key="1">
    <citation type="journal article" date="2019" name="Int. J. Syst. Evol. Microbiol.">
        <title>The Global Catalogue of Microorganisms (GCM) 10K type strain sequencing project: providing services to taxonomists for standard genome sequencing and annotation.</title>
        <authorList>
            <consortium name="The Broad Institute Genomics Platform"/>
            <consortium name="The Broad Institute Genome Sequencing Center for Infectious Disease"/>
            <person name="Wu L."/>
            <person name="Ma J."/>
        </authorList>
    </citation>
    <scope>NUCLEOTIDE SEQUENCE [LARGE SCALE GENOMIC DNA]</scope>
    <source>
        <strain evidence="1 2">JCM 3272</strain>
    </source>
</reference>
<sequence length="1051" mass="113307">MRSHGYHFDDLVVFGSGDSDDPCAAWQIKFKLTVTASDKEFMDVVTAGLFTLAEQNADPSAGIPAAIGVIAFGAADAVDQLRKLHEFADGHSDAETFEKVFQANVVDAKVRNRLVQVRKAVQRSIDEGAPALGNLSTTTHALLAALQVWRPATADDGADYLETLNSLGPVSADLGTTPKRLFGHIGDLAQRWALSAGVVREDRVLRRLQIITGLRPVAAKALGTAAAPDRASLDVSAIVLGPIDGHALRPAIEEAEQLVKAGDVAAAGRFADIAAQFEQVQFWPYANMMRRRQASALHAAGETERAILLRAELAWAAVDRLQAWEGRFVLHDDYKPGDDAAMTAMARRVWRCADAAVGYMLGEDFIRFVSAFDALEVGDPHWLRAAAFLAEYGVAQDQPSWVLDRAAQLTAGLTSVGLVDGPAYAAIRVRMCLADVTGTWDAFFREFRRRADPFVRAWLNARYARHFALTGDGQAAVEFYLDAVELAADQENLDDAADWLYALRTVRFWYEDLPRSEQHQIAQALRPLARPSRMPGSQHAAEFALRELSGPEPTNNAEPALRQWRWQAYVRGQLTDEMYATETLASMLRRTGHVAEALVECVRAARNDIVSKIAEGLPESRVDLADLKSTGVPRSRAARFTVAAAAADLLPDADAKTLAVEALAVLAEQAAPSSISHARRPKTTALEFLAAIGSVLTAAQRQELIEHVTTLFGPGLHPRNTDDAVMAIVATAVSTPEPDDHLDLLARAVESDPENADRVMRRVRLSADQADRLEVLLASAAVEHRHVALALLVAGRVPEGVVSHAASAVARVIERAPQEPSGVGQFSNGPEAGVFARVLPPATRRELAEAFVASAANQAEDAWTRAHDLRGLHNLAEYLDEGTRAGIRPTLLTLARTAEANDLFVSSEELACWALKVAAQLGLTDAEAAEAEQLGLGLLRVVPPDLQWVVAGALTRVPAATSRISPTVSAYHPLAAVRSLAVARWQSDPASISDDAVLKLAKDEDARVRRQLATAIAGAVGYADDALVARLRSDLAGDARRSVRRIVVAVG</sequence>
<evidence type="ECO:0000313" key="2">
    <source>
        <dbReference type="Proteomes" id="UP001501444"/>
    </source>
</evidence>
<accession>A0ABN3GVV6</accession>
<evidence type="ECO:0000313" key="1">
    <source>
        <dbReference type="EMBL" id="GAA2362521.1"/>
    </source>
</evidence>
<proteinExistence type="predicted"/>
<comment type="caution">
    <text evidence="1">The sequence shown here is derived from an EMBL/GenBank/DDBJ whole genome shotgun (WGS) entry which is preliminary data.</text>
</comment>